<name>A0A644YP78_9ZZZZ</name>
<organism evidence="1">
    <name type="scientific">bioreactor metagenome</name>
    <dbReference type="NCBI Taxonomy" id="1076179"/>
    <lineage>
        <taxon>unclassified sequences</taxon>
        <taxon>metagenomes</taxon>
        <taxon>ecological metagenomes</taxon>
    </lineage>
</organism>
<proteinExistence type="predicted"/>
<protein>
    <submittedName>
        <fullName evidence="1">Uncharacterized protein</fullName>
    </submittedName>
</protein>
<gene>
    <name evidence="1" type="ORF">SDC9_76619</name>
</gene>
<comment type="caution">
    <text evidence="1">The sequence shown here is derived from an EMBL/GenBank/DDBJ whole genome shotgun (WGS) entry which is preliminary data.</text>
</comment>
<dbReference type="AlphaFoldDB" id="A0A644YP78"/>
<accession>A0A644YP78</accession>
<reference evidence="1" key="1">
    <citation type="submission" date="2019-08" db="EMBL/GenBank/DDBJ databases">
        <authorList>
            <person name="Kucharzyk K."/>
            <person name="Murdoch R.W."/>
            <person name="Higgins S."/>
            <person name="Loffler F."/>
        </authorList>
    </citation>
    <scope>NUCLEOTIDE SEQUENCE</scope>
</reference>
<evidence type="ECO:0000313" key="1">
    <source>
        <dbReference type="EMBL" id="MPM30077.1"/>
    </source>
</evidence>
<sequence length="154" mass="16990">MSLPFDLYRLTEDIKGIADGLQEKDPDALQIQVSVIEAKIFSFQGCVEIRPVLREVPFGLILILQLPQRAAEFVGEGAKILLLKADCQNGLAFALDHHRVRNAHQILPTLACRVFQECADEVSTLPYLIGKDAVTLIGKGVPDERVDYLLGHGV</sequence>
<dbReference type="EMBL" id="VSSQ01005688">
    <property type="protein sequence ID" value="MPM30077.1"/>
    <property type="molecule type" value="Genomic_DNA"/>
</dbReference>